<comment type="caution">
    <text evidence="1">The sequence shown here is derived from an EMBL/GenBank/DDBJ whole genome shotgun (WGS) entry which is preliminary data.</text>
</comment>
<sequence length="68" mass="7733">MNSTIIGKTFKDYESAYKAVKNHEASNPKAKAYLYKVFAYDKKDITFNGKVAPNAVKIHKGYHVTFKC</sequence>
<dbReference type="AlphaFoldDB" id="A0A2H0NCP0"/>
<gene>
    <name evidence="1" type="ORF">COV55_02810</name>
</gene>
<accession>A0A2H0NCP0</accession>
<proteinExistence type="predicted"/>
<organism evidence="1 2">
    <name type="scientific">Candidatus Komeilibacteria bacterium CG11_big_fil_rev_8_21_14_0_20_36_20</name>
    <dbReference type="NCBI Taxonomy" id="1974477"/>
    <lineage>
        <taxon>Bacteria</taxon>
        <taxon>Candidatus Komeiliibacteriota</taxon>
    </lineage>
</organism>
<dbReference type="EMBL" id="PCWQ01000011">
    <property type="protein sequence ID" value="PIR06661.1"/>
    <property type="molecule type" value="Genomic_DNA"/>
</dbReference>
<dbReference type="Proteomes" id="UP000230564">
    <property type="component" value="Unassembled WGS sequence"/>
</dbReference>
<reference evidence="1 2" key="1">
    <citation type="submission" date="2017-09" db="EMBL/GenBank/DDBJ databases">
        <title>Depth-based differentiation of microbial function through sediment-hosted aquifers and enrichment of novel symbionts in the deep terrestrial subsurface.</title>
        <authorList>
            <person name="Probst A.J."/>
            <person name="Ladd B."/>
            <person name="Jarett J.K."/>
            <person name="Geller-Mcgrath D.E."/>
            <person name="Sieber C.M."/>
            <person name="Emerson J.B."/>
            <person name="Anantharaman K."/>
            <person name="Thomas B.C."/>
            <person name="Malmstrom R."/>
            <person name="Stieglmeier M."/>
            <person name="Klingl A."/>
            <person name="Woyke T."/>
            <person name="Ryan C.M."/>
            <person name="Banfield J.F."/>
        </authorList>
    </citation>
    <scope>NUCLEOTIDE SEQUENCE [LARGE SCALE GENOMIC DNA]</scope>
    <source>
        <strain evidence="1">CG11_big_fil_rev_8_21_14_0_20_36_20</strain>
    </source>
</reference>
<name>A0A2H0NCP0_9BACT</name>
<evidence type="ECO:0000313" key="1">
    <source>
        <dbReference type="EMBL" id="PIR06661.1"/>
    </source>
</evidence>
<evidence type="ECO:0000313" key="2">
    <source>
        <dbReference type="Proteomes" id="UP000230564"/>
    </source>
</evidence>
<protein>
    <submittedName>
        <fullName evidence="1">Uncharacterized protein</fullName>
    </submittedName>
</protein>